<dbReference type="GO" id="GO:0035438">
    <property type="term" value="F:cyclic-di-GMP binding"/>
    <property type="evidence" value="ECO:0007669"/>
    <property type="project" value="InterPro"/>
</dbReference>
<comment type="caution">
    <text evidence="2">The sequence shown here is derived from an EMBL/GenBank/DDBJ whole genome shotgun (WGS) entry which is preliminary data.</text>
</comment>
<sequence length="117" mass="13081">MPDFTSDAQLRDPSKQKRRNARIAVRIEAEFRMAGESATHPADLIDLGTGGIGLTARMPLYPGDRLILSFRLEDRYIEASVVVSRASGKNFGVIFEDPDDPAIGHVQDYIQKKFFAR</sequence>
<accession>A0A833H402</accession>
<name>A0A833H402_9LEPT</name>
<dbReference type="Pfam" id="PF07238">
    <property type="entry name" value="PilZ"/>
    <property type="match status" value="1"/>
</dbReference>
<dbReference type="Gene3D" id="2.40.10.220">
    <property type="entry name" value="predicted glycosyltransferase like domains"/>
    <property type="match status" value="1"/>
</dbReference>
<dbReference type="RefSeq" id="WP_002771866.1">
    <property type="nucleotide sequence ID" value="NZ_JQDG01000038.1"/>
</dbReference>
<dbReference type="AlphaFoldDB" id="A0A833H402"/>
<evidence type="ECO:0000313" key="2">
    <source>
        <dbReference type="EMBL" id="KAB2934703.1"/>
    </source>
</evidence>
<gene>
    <name evidence="2" type="ORF">F9K24_02705</name>
</gene>
<proteinExistence type="predicted"/>
<evidence type="ECO:0000259" key="1">
    <source>
        <dbReference type="Pfam" id="PF07238"/>
    </source>
</evidence>
<dbReference type="EMBL" id="WBUI01000002">
    <property type="protein sequence ID" value="KAB2934703.1"/>
    <property type="molecule type" value="Genomic_DNA"/>
</dbReference>
<dbReference type="OrthoDB" id="335694at2"/>
<feature type="domain" description="PilZ" evidence="1">
    <location>
        <begin position="16"/>
        <end position="111"/>
    </location>
</feature>
<evidence type="ECO:0000313" key="3">
    <source>
        <dbReference type="Proteomes" id="UP000460298"/>
    </source>
</evidence>
<dbReference type="Proteomes" id="UP000460298">
    <property type="component" value="Unassembled WGS sequence"/>
</dbReference>
<organism evidence="2 3">
    <name type="scientific">Leptonema illini</name>
    <dbReference type="NCBI Taxonomy" id="183"/>
    <lineage>
        <taxon>Bacteria</taxon>
        <taxon>Pseudomonadati</taxon>
        <taxon>Spirochaetota</taxon>
        <taxon>Spirochaetia</taxon>
        <taxon>Leptospirales</taxon>
        <taxon>Leptospiraceae</taxon>
        <taxon>Leptonema</taxon>
    </lineage>
</organism>
<dbReference type="SUPFAM" id="SSF141371">
    <property type="entry name" value="PilZ domain-like"/>
    <property type="match status" value="1"/>
</dbReference>
<protein>
    <submittedName>
        <fullName evidence="2">PilZ domain-containing protein</fullName>
    </submittedName>
</protein>
<dbReference type="InterPro" id="IPR009875">
    <property type="entry name" value="PilZ_domain"/>
</dbReference>
<reference evidence="2 3" key="1">
    <citation type="submission" date="2019-10" db="EMBL/GenBank/DDBJ databases">
        <title>Extracellular Electron Transfer in a Candidatus Methanoperedens spp. Enrichment Culture.</title>
        <authorList>
            <person name="Berger S."/>
            <person name="Rangel Shaw D."/>
            <person name="Berben T."/>
            <person name="In 'T Zandt M."/>
            <person name="Frank J."/>
            <person name="Reimann J."/>
            <person name="Jetten M.S.M."/>
            <person name="Welte C.U."/>
        </authorList>
    </citation>
    <scope>NUCLEOTIDE SEQUENCE [LARGE SCALE GENOMIC DNA]</scope>
    <source>
        <strain evidence="2">SB12</strain>
    </source>
</reference>